<sequence>MDIVRRPYMKKPIALRPSGLTSWIFIVNYTHKRPLRGHCAPPLHEKANRSAPFGLDLLDFHSRISSDL</sequence>
<evidence type="ECO:0000313" key="1">
    <source>
        <dbReference type="EMBL" id="EEX77567.1"/>
    </source>
</evidence>
<dbReference type="Proteomes" id="UP000003505">
    <property type="component" value="Unassembled WGS sequence"/>
</dbReference>
<reference evidence="1 2" key="1">
    <citation type="submission" date="2009-09" db="EMBL/GenBank/DDBJ databases">
        <authorList>
            <person name="Weinstock G."/>
            <person name="Sodergren E."/>
            <person name="Clifton S."/>
            <person name="Fulton L."/>
            <person name="Fulton B."/>
            <person name="Courtney L."/>
            <person name="Fronick C."/>
            <person name="Harrison M."/>
            <person name="Strong C."/>
            <person name="Farmer C."/>
            <person name="Delahaunty K."/>
            <person name="Markovic C."/>
            <person name="Hall O."/>
            <person name="Minx P."/>
            <person name="Tomlinson C."/>
            <person name="Mitreva M."/>
            <person name="Nelson J."/>
            <person name="Hou S."/>
            <person name="Wollam A."/>
            <person name="Pepin K.H."/>
            <person name="Johnson M."/>
            <person name="Bhonagiri V."/>
            <person name="Nash W.E."/>
            <person name="Warren W."/>
            <person name="Chinwalla A."/>
            <person name="Mardis E.R."/>
            <person name="Wilson R.K."/>
        </authorList>
    </citation>
    <scope>NUCLEOTIDE SEQUENCE [LARGE SCALE GENOMIC DNA]</scope>
    <source>
        <strain evidence="2">ATCC 35185 / DSM 20758 / VPI D19B-28</strain>
    </source>
</reference>
<comment type="caution">
    <text evidence="1">The sequence shown here is derived from an EMBL/GenBank/DDBJ whole genome shotgun (WGS) entry which is preliminary data.</text>
</comment>
<accession>C9LU37</accession>
<dbReference type="AlphaFoldDB" id="C9LU37"/>
<name>C9LU37_SELS3</name>
<organism evidence="1 2">
    <name type="scientific">Selenomonas sputigena (strain ATCC 35185 / DSM 20758 / CCUG 44933 / VPI D19B-28)</name>
    <dbReference type="NCBI Taxonomy" id="546271"/>
    <lineage>
        <taxon>Bacteria</taxon>
        <taxon>Bacillati</taxon>
        <taxon>Bacillota</taxon>
        <taxon>Negativicutes</taxon>
        <taxon>Selenomonadales</taxon>
        <taxon>Selenomonadaceae</taxon>
        <taxon>Selenomonas</taxon>
    </lineage>
</organism>
<evidence type="ECO:0000313" key="2">
    <source>
        <dbReference type="Proteomes" id="UP000003505"/>
    </source>
</evidence>
<dbReference type="EMBL" id="ACKP02000015">
    <property type="protein sequence ID" value="EEX77567.1"/>
    <property type="molecule type" value="Genomic_DNA"/>
</dbReference>
<gene>
    <name evidence="1" type="ORF">SELSPUOL_00842</name>
</gene>
<proteinExistence type="predicted"/>
<protein>
    <submittedName>
        <fullName evidence="1">Uncharacterized protein</fullName>
    </submittedName>
</protein>